<keyword evidence="2" id="KW-0472">Membrane</keyword>
<name>A0A3F3QKU9_9EURO</name>
<evidence type="ECO:0000256" key="2">
    <source>
        <dbReference type="SAM" id="Phobius"/>
    </source>
</evidence>
<evidence type="ECO:0000256" key="1">
    <source>
        <dbReference type="SAM" id="MobiDB-lite"/>
    </source>
</evidence>
<dbReference type="Proteomes" id="UP000253729">
    <property type="component" value="Unassembled WGS sequence"/>
</dbReference>
<evidence type="ECO:0000313" key="4">
    <source>
        <dbReference type="Proteomes" id="UP000253729"/>
    </source>
</evidence>
<protein>
    <submittedName>
        <fullName evidence="3">Uncharacterized protein</fullName>
    </submittedName>
</protein>
<gene>
    <name evidence="3" type="ORF">BDQ94DRAFT_7113</name>
</gene>
<dbReference type="AlphaFoldDB" id="A0A3F3QKU9"/>
<keyword evidence="2" id="KW-1133">Transmembrane helix</keyword>
<keyword evidence="2" id="KW-0812">Transmembrane</keyword>
<accession>A0A3F3QKU9</accession>
<dbReference type="EMBL" id="KZ852032">
    <property type="protein sequence ID" value="RDH39619.1"/>
    <property type="molecule type" value="Genomic_DNA"/>
</dbReference>
<keyword evidence="4" id="KW-1185">Reference proteome</keyword>
<dbReference type="RefSeq" id="XP_026632641.1">
    <property type="nucleotide sequence ID" value="XM_026776373.1"/>
</dbReference>
<sequence length="159" mass="17814">MPGSLPFPPEKAKRKKKLNMNQRPVLGNPEQSPICLHGTNCSSHGCLSGYPNDNDHVCKQTIHRSIYYEPSRTYIETSNTIPGFRPDQPRVIGVHLTGGQRSPVGRQCPISFAGIWMAARSISIYTLFALFNISLLYYYFPFYISGIRSESPSHFCSAS</sequence>
<evidence type="ECO:0000313" key="3">
    <source>
        <dbReference type="EMBL" id="RDH39619.1"/>
    </source>
</evidence>
<dbReference type="GeneID" id="38144729"/>
<organism evidence="3 4">
    <name type="scientific">Aspergillus welwitschiae</name>
    <dbReference type="NCBI Taxonomy" id="1341132"/>
    <lineage>
        <taxon>Eukaryota</taxon>
        <taxon>Fungi</taxon>
        <taxon>Dikarya</taxon>
        <taxon>Ascomycota</taxon>
        <taxon>Pezizomycotina</taxon>
        <taxon>Eurotiomycetes</taxon>
        <taxon>Eurotiomycetidae</taxon>
        <taxon>Eurotiales</taxon>
        <taxon>Aspergillaceae</taxon>
        <taxon>Aspergillus</taxon>
        <taxon>Aspergillus subgen. Circumdati</taxon>
    </lineage>
</organism>
<proteinExistence type="predicted"/>
<feature type="region of interest" description="Disordered" evidence="1">
    <location>
        <begin position="1"/>
        <end position="24"/>
    </location>
</feature>
<reference evidence="3 4" key="1">
    <citation type="submission" date="2018-07" db="EMBL/GenBank/DDBJ databases">
        <title>The genomes of Aspergillus section Nigri reveals drivers in fungal speciation.</title>
        <authorList>
            <consortium name="DOE Joint Genome Institute"/>
            <person name="Vesth T.C."/>
            <person name="Nybo J."/>
            <person name="Theobald S."/>
            <person name="Brandl J."/>
            <person name="Frisvad J.C."/>
            <person name="Nielsen K.F."/>
            <person name="Lyhne E.K."/>
            <person name="Kogle M.E."/>
            <person name="Kuo A."/>
            <person name="Riley R."/>
            <person name="Clum A."/>
            <person name="Nolan M."/>
            <person name="Lipzen A."/>
            <person name="Salamov A."/>
            <person name="Henrissat B."/>
            <person name="Wiebenga A."/>
            <person name="De vries R.P."/>
            <person name="Grigoriev I.V."/>
            <person name="Mortensen U.H."/>
            <person name="Andersen M.R."/>
            <person name="Baker S.E."/>
        </authorList>
    </citation>
    <scope>NUCLEOTIDE SEQUENCE [LARGE SCALE GENOMIC DNA]</scope>
    <source>
        <strain evidence="3 4">CBS 139.54b</strain>
    </source>
</reference>
<feature type="transmembrane region" description="Helical" evidence="2">
    <location>
        <begin position="122"/>
        <end position="140"/>
    </location>
</feature>